<dbReference type="InterPro" id="IPR036691">
    <property type="entry name" value="Endo/exonu/phosph_ase_sf"/>
</dbReference>
<sequence length="217" mass="24989">MQSPPELSDKSNSILFWNIARKGKRSMDIIIKKTKEQRPSFIGLVEAEELTDKDIMRFEETFPSYSIQKLKGGMVLAVKGEIDDIRYYCKDESFKFNYITVTLANQKTAILVADVNAVPFTNRKSALHTIYEFTIKNNPSFIIGDFNTPYESVHFGDFKNNLNSFHKMSKGFTATWPYGIPLFEIDQIWSAKAIRPVLLKKEHYKISDHALLIGVYE</sequence>
<dbReference type="EMBL" id="AQRA01000007">
    <property type="protein sequence ID" value="EZH72818.1"/>
    <property type="molecule type" value="Genomic_DNA"/>
</dbReference>
<dbReference type="eggNOG" id="COG3021">
    <property type="taxonomic scope" value="Bacteria"/>
</dbReference>
<gene>
    <name evidence="2" type="ORF">ATO12_22055</name>
</gene>
<protein>
    <recommendedName>
        <fullName evidence="1">Endonuclease/exonuclease/phosphatase domain-containing protein</fullName>
    </recommendedName>
</protein>
<organism evidence="2 3">
    <name type="scientific">Aquimarina atlantica</name>
    <dbReference type="NCBI Taxonomy" id="1317122"/>
    <lineage>
        <taxon>Bacteria</taxon>
        <taxon>Pseudomonadati</taxon>
        <taxon>Bacteroidota</taxon>
        <taxon>Flavobacteriia</taxon>
        <taxon>Flavobacteriales</taxon>
        <taxon>Flavobacteriaceae</taxon>
        <taxon>Aquimarina</taxon>
    </lineage>
</organism>
<dbReference type="AlphaFoldDB" id="A0A023BSM4"/>
<dbReference type="RefSeq" id="WP_034244190.1">
    <property type="nucleotide sequence ID" value="NZ_AQRA01000007.1"/>
</dbReference>
<accession>A0A023BSM4</accession>
<reference evidence="2 3" key="1">
    <citation type="submission" date="2014-04" db="EMBL/GenBank/DDBJ databases">
        <title>Aquimarina sp. 22II-S11-z7 Genome Sequencing.</title>
        <authorList>
            <person name="Lai Q."/>
        </authorList>
    </citation>
    <scope>NUCLEOTIDE SEQUENCE [LARGE SCALE GENOMIC DNA]</scope>
    <source>
        <strain evidence="2 3">22II-S11-z7</strain>
    </source>
</reference>
<feature type="domain" description="Endonuclease/exonuclease/phosphatase" evidence="1">
    <location>
        <begin position="16"/>
        <end position="209"/>
    </location>
</feature>
<name>A0A023BSM4_9FLAO</name>
<evidence type="ECO:0000259" key="1">
    <source>
        <dbReference type="Pfam" id="PF03372"/>
    </source>
</evidence>
<dbReference type="Proteomes" id="UP000023541">
    <property type="component" value="Unassembled WGS sequence"/>
</dbReference>
<keyword evidence="3" id="KW-1185">Reference proteome</keyword>
<comment type="caution">
    <text evidence="2">The sequence shown here is derived from an EMBL/GenBank/DDBJ whole genome shotgun (WGS) entry which is preliminary data.</text>
</comment>
<dbReference type="Pfam" id="PF03372">
    <property type="entry name" value="Exo_endo_phos"/>
    <property type="match status" value="1"/>
</dbReference>
<dbReference type="InterPro" id="IPR005135">
    <property type="entry name" value="Endo/exonuclease/phosphatase"/>
</dbReference>
<dbReference type="SUPFAM" id="SSF56219">
    <property type="entry name" value="DNase I-like"/>
    <property type="match status" value="1"/>
</dbReference>
<dbReference type="Gene3D" id="3.60.10.10">
    <property type="entry name" value="Endonuclease/exonuclease/phosphatase"/>
    <property type="match status" value="1"/>
</dbReference>
<evidence type="ECO:0000313" key="2">
    <source>
        <dbReference type="EMBL" id="EZH72818.1"/>
    </source>
</evidence>
<dbReference type="GO" id="GO:0003824">
    <property type="term" value="F:catalytic activity"/>
    <property type="evidence" value="ECO:0007669"/>
    <property type="project" value="InterPro"/>
</dbReference>
<dbReference type="STRING" id="1317122.ATO12_22055"/>
<evidence type="ECO:0000313" key="3">
    <source>
        <dbReference type="Proteomes" id="UP000023541"/>
    </source>
</evidence>
<proteinExistence type="predicted"/>